<gene>
    <name evidence="2" type="ORF">ANCCAN_25199</name>
</gene>
<evidence type="ECO:0000313" key="3">
    <source>
        <dbReference type="Proteomes" id="UP000252519"/>
    </source>
</evidence>
<feature type="region of interest" description="Disordered" evidence="1">
    <location>
        <begin position="185"/>
        <end position="205"/>
    </location>
</feature>
<feature type="region of interest" description="Disordered" evidence="1">
    <location>
        <begin position="31"/>
        <end position="56"/>
    </location>
</feature>
<evidence type="ECO:0000256" key="1">
    <source>
        <dbReference type="SAM" id="MobiDB-lite"/>
    </source>
</evidence>
<feature type="compositionally biased region" description="Basic and acidic residues" evidence="1">
    <location>
        <begin position="100"/>
        <end position="118"/>
    </location>
</feature>
<dbReference type="OrthoDB" id="5871519at2759"/>
<dbReference type="AlphaFoldDB" id="A0A368FA78"/>
<comment type="caution">
    <text evidence="2">The sequence shown here is derived from an EMBL/GenBank/DDBJ whole genome shotgun (WGS) entry which is preliminary data.</text>
</comment>
<dbReference type="STRING" id="29170.A0A368FA78"/>
<protein>
    <submittedName>
        <fullName evidence="2">Uncharacterized protein</fullName>
    </submittedName>
</protein>
<feature type="compositionally biased region" description="Polar residues" evidence="1">
    <location>
        <begin position="86"/>
        <end position="96"/>
    </location>
</feature>
<proteinExistence type="predicted"/>
<dbReference type="EMBL" id="JOJR01002163">
    <property type="protein sequence ID" value="RCN29046.1"/>
    <property type="molecule type" value="Genomic_DNA"/>
</dbReference>
<evidence type="ECO:0000313" key="2">
    <source>
        <dbReference type="EMBL" id="RCN29046.1"/>
    </source>
</evidence>
<reference evidence="2 3" key="1">
    <citation type="submission" date="2014-10" db="EMBL/GenBank/DDBJ databases">
        <title>Draft genome of the hookworm Ancylostoma caninum.</title>
        <authorList>
            <person name="Mitreva M."/>
        </authorList>
    </citation>
    <scope>NUCLEOTIDE SEQUENCE [LARGE SCALE GENOMIC DNA]</scope>
    <source>
        <strain evidence="2 3">Baltimore</strain>
    </source>
</reference>
<dbReference type="Proteomes" id="UP000252519">
    <property type="component" value="Unassembled WGS sequence"/>
</dbReference>
<feature type="region of interest" description="Disordered" evidence="1">
    <location>
        <begin position="85"/>
        <end position="164"/>
    </location>
</feature>
<keyword evidence="3" id="KW-1185">Reference proteome</keyword>
<sequence>MKEAKKKINMPNKIGSSLDLAALPVAPPLAKPRSSHAFPLSKPVKKDADEEIPLTEKRESDVLNKVIAEKGRGDFIPRNLKVKTAASDNSATQAQLKTEVGADKEIESKPFDNLRDDSLMDVSADEAEKDAEFGPSPIPPPAPTTSSAGVVGSAPAPEPISDGELEKEIAEINAAAQPRRRKIVTCGSDADHPGSAVLVRIRMKS</sequence>
<name>A0A368FA78_ANCCA</name>
<accession>A0A368FA78</accession>
<feature type="compositionally biased region" description="Basic and acidic residues" evidence="1">
    <location>
        <begin position="44"/>
        <end position="56"/>
    </location>
</feature>
<organism evidence="2 3">
    <name type="scientific">Ancylostoma caninum</name>
    <name type="common">Dog hookworm</name>
    <dbReference type="NCBI Taxonomy" id="29170"/>
    <lineage>
        <taxon>Eukaryota</taxon>
        <taxon>Metazoa</taxon>
        <taxon>Ecdysozoa</taxon>
        <taxon>Nematoda</taxon>
        <taxon>Chromadorea</taxon>
        <taxon>Rhabditida</taxon>
        <taxon>Rhabditina</taxon>
        <taxon>Rhabditomorpha</taxon>
        <taxon>Strongyloidea</taxon>
        <taxon>Ancylostomatidae</taxon>
        <taxon>Ancylostomatinae</taxon>
        <taxon>Ancylostoma</taxon>
    </lineage>
</organism>